<sequence>MLVILTWACVLLAQAPGIDSEQRSLVKRQAFNYRIFLRNIVTNAVDYVLVASKNMTLQGVTIFFEIAFNKSHAYIAQIL</sequence>
<protein>
    <submittedName>
        <fullName evidence="2">Uncharacterized protein</fullName>
    </submittedName>
</protein>
<accession>A0AAV6UDY4</accession>
<proteinExistence type="predicted"/>
<feature type="chain" id="PRO_5043742318" evidence="1">
    <location>
        <begin position="21"/>
        <end position="79"/>
    </location>
</feature>
<reference evidence="2 3" key="1">
    <citation type="journal article" date="2022" name="Nat. Ecol. Evol.">
        <title>A masculinizing supergene underlies an exaggerated male reproductive morph in a spider.</title>
        <authorList>
            <person name="Hendrickx F."/>
            <person name="De Corte Z."/>
            <person name="Sonet G."/>
            <person name="Van Belleghem S.M."/>
            <person name="Kostlbacher S."/>
            <person name="Vangestel C."/>
        </authorList>
    </citation>
    <scope>NUCLEOTIDE SEQUENCE [LARGE SCALE GENOMIC DNA]</scope>
    <source>
        <strain evidence="2">W744_W776</strain>
    </source>
</reference>
<dbReference type="EMBL" id="JAFNEN010000517">
    <property type="protein sequence ID" value="KAG8181411.1"/>
    <property type="molecule type" value="Genomic_DNA"/>
</dbReference>
<organism evidence="2 3">
    <name type="scientific">Oedothorax gibbosus</name>
    <dbReference type="NCBI Taxonomy" id="931172"/>
    <lineage>
        <taxon>Eukaryota</taxon>
        <taxon>Metazoa</taxon>
        <taxon>Ecdysozoa</taxon>
        <taxon>Arthropoda</taxon>
        <taxon>Chelicerata</taxon>
        <taxon>Arachnida</taxon>
        <taxon>Araneae</taxon>
        <taxon>Araneomorphae</taxon>
        <taxon>Entelegynae</taxon>
        <taxon>Araneoidea</taxon>
        <taxon>Linyphiidae</taxon>
        <taxon>Erigoninae</taxon>
        <taxon>Oedothorax</taxon>
    </lineage>
</organism>
<evidence type="ECO:0000256" key="1">
    <source>
        <dbReference type="SAM" id="SignalP"/>
    </source>
</evidence>
<name>A0AAV6UDY4_9ARAC</name>
<evidence type="ECO:0000313" key="3">
    <source>
        <dbReference type="Proteomes" id="UP000827092"/>
    </source>
</evidence>
<evidence type="ECO:0000313" key="2">
    <source>
        <dbReference type="EMBL" id="KAG8181411.1"/>
    </source>
</evidence>
<feature type="signal peptide" evidence="1">
    <location>
        <begin position="1"/>
        <end position="20"/>
    </location>
</feature>
<gene>
    <name evidence="2" type="ORF">JTE90_023574</name>
</gene>
<dbReference type="Proteomes" id="UP000827092">
    <property type="component" value="Unassembled WGS sequence"/>
</dbReference>
<keyword evidence="3" id="KW-1185">Reference proteome</keyword>
<dbReference type="AlphaFoldDB" id="A0AAV6UDY4"/>
<comment type="caution">
    <text evidence="2">The sequence shown here is derived from an EMBL/GenBank/DDBJ whole genome shotgun (WGS) entry which is preliminary data.</text>
</comment>
<keyword evidence="1" id="KW-0732">Signal</keyword>